<evidence type="ECO:0000256" key="3">
    <source>
        <dbReference type="ARBA" id="ARBA00012654"/>
    </source>
</evidence>
<dbReference type="CDD" id="cd18800">
    <property type="entry name" value="SF2_C_EcoR124I-like"/>
    <property type="match status" value="1"/>
</dbReference>
<dbReference type="InterPro" id="IPR007409">
    <property type="entry name" value="Restrct_endonuc_type1_HsdR_N"/>
</dbReference>
<dbReference type="GO" id="GO:0009307">
    <property type="term" value="P:DNA restriction-modification system"/>
    <property type="evidence" value="ECO:0007669"/>
    <property type="project" value="UniProtKB-KW"/>
</dbReference>
<proteinExistence type="inferred from homology"/>
<dbReference type="GO" id="GO:0009035">
    <property type="term" value="F:type I site-specific deoxyribonuclease activity"/>
    <property type="evidence" value="ECO:0007669"/>
    <property type="project" value="UniProtKB-EC"/>
</dbReference>
<dbReference type="STRING" id="159449.B4N89_15780"/>
<keyword evidence="10" id="KW-0238">DNA-binding</keyword>
<feature type="region of interest" description="Disordered" evidence="11">
    <location>
        <begin position="754"/>
        <end position="787"/>
    </location>
</feature>
<feature type="compositionally biased region" description="Basic and acidic residues" evidence="11">
    <location>
        <begin position="761"/>
        <end position="770"/>
    </location>
</feature>
<dbReference type="InterPro" id="IPR055180">
    <property type="entry name" value="HsdR_RecA-like_helicase_dom_2"/>
</dbReference>
<evidence type="ECO:0000256" key="5">
    <source>
        <dbReference type="ARBA" id="ARBA00022741"/>
    </source>
</evidence>
<dbReference type="Gene3D" id="3.90.1570.50">
    <property type="match status" value="1"/>
</dbReference>
<evidence type="ECO:0000313" key="14">
    <source>
        <dbReference type="Proteomes" id="UP000190037"/>
    </source>
</evidence>
<sequence length="1197" mass="132385">MVMQVERDEVERPLVAQLKAMGWTHRPGREIGTLDVDRPLLADLLDPALRRINTRALDGVPWMGASDVDRAITALVRVPLGEGIVKANLAATGLLLSGLVLSKPSAGHGGASATVQYIEWHPDRVGLNDFTVVDQLRVRNRAGKDSVLDVVLFVNGIPLVAVECKSPDLAEPVREAVLDLRHYAGNPVVEEGARARPAEGPTRPAGVPELFRTVQLLVAASGETAHLGTVTSGPEHFHPWRSVEPEDGSTLRRELLTAGLVPAADGSALAALGEQQKLVGVVLRPAALLNIVRHYVIELPVETDSGATLTVKAVARHQQYRAAEKAVRRLLDGRPRSGPTTEDERGGVIWHTQGSGKSLTMTFLVRRVHAHPRLSEFTVVVVTDRTQLQTQLTEALDTSGSEVVTADTRTELEGLLRAGGRRVVFGMIQKYGVGLTFSGDAEQDEDGRDLAEEYAEAERTRAGKRAEVAPPVPNFPECNTSPAILVLVDEAHRSHTSVLHAALRKAVPNAAKIGFTGTPITTGREEDTRRIFGRGDSPRGFLDEYRMEDAEHDEVVVRIRYEGRTGEGEVKDGAGLDRRFDDLVRDRTPEEKAALLKRWPTGSDVAESEPMIAAKAEDMLEHWVTTVLPGGFKAQVAAVSRKAAVEYHHALRAARDRLLEELEGYDPESVAGTPPERLEGRLRYLHQAHQFRALLRRIDFVPVISPSTGSKHGQWAEWTDSRRQEAYIARFQKAFPLLPPDSVWAQATAVTPPVTTPEAEAADRNADHPWSHAVTEPHASRRGAVPDPVHPDSPIAMLIVKSMLLTGFDAPREQVLYLDRPIRGAELLQAVARVNRPHPGKEIGYVVDYYGVFGHLNKALAGYREADQHDTMRSMSVEIESLEPAAAAVRGLLRDLGVTDADLTDPVRLRAALDRFEDERTRLAFDTALQNFLDTMERVLPHEAALEYVNDARHWGLLQKRVRRLFRDAEGGTFTLRRYGRKVRAMIADHLEGPEIEEAIPPVWITADGFDDAVRGLPPREAAAEMGHALRFHLEERVRREDPEKYQRLSERLEEILRTTPDRFEEQAEKFARLIEEARQEHEEDPEVAGLSPLEQRTYRLLVQLMADSTEVRKTGDDLRPLVGQLCDVAAETMVKVSYQGQSQDLATLAGVIQGRLLAGGLRPADKDWAPLKAMAERLASFANDNRRQFLGRARGE</sequence>
<evidence type="ECO:0000256" key="7">
    <source>
        <dbReference type="ARBA" id="ARBA00022759"/>
    </source>
</evidence>
<dbReference type="InterPro" id="IPR014001">
    <property type="entry name" value="Helicase_ATP-bd"/>
</dbReference>
<dbReference type="OrthoDB" id="9758243at2"/>
<dbReference type="AlphaFoldDB" id="A0A1T3NZR0"/>
<keyword evidence="7" id="KW-0255">Endonuclease</keyword>
<feature type="domain" description="Helicase ATP-binding" evidence="12">
    <location>
        <begin position="310"/>
        <end position="558"/>
    </location>
</feature>
<evidence type="ECO:0000256" key="10">
    <source>
        <dbReference type="ARBA" id="ARBA00023125"/>
    </source>
</evidence>
<evidence type="ECO:0000256" key="9">
    <source>
        <dbReference type="ARBA" id="ARBA00022840"/>
    </source>
</evidence>
<dbReference type="InterPro" id="IPR051268">
    <property type="entry name" value="Type-I_R_enzyme_R_subunit"/>
</dbReference>
<dbReference type="PANTHER" id="PTHR30195">
    <property type="entry name" value="TYPE I SITE-SPECIFIC DEOXYRIBONUCLEASE PROTEIN SUBUNIT M AND R"/>
    <property type="match status" value="1"/>
</dbReference>
<evidence type="ECO:0000259" key="12">
    <source>
        <dbReference type="SMART" id="SM00487"/>
    </source>
</evidence>
<feature type="region of interest" description="Disordered" evidence="11">
    <location>
        <begin position="332"/>
        <end position="351"/>
    </location>
</feature>
<comment type="catalytic activity">
    <reaction evidence="1">
        <text>Endonucleolytic cleavage of DNA to give random double-stranded fragments with terminal 5'-phosphates, ATP is simultaneously hydrolyzed.</text>
        <dbReference type="EC" id="3.1.21.3"/>
    </reaction>
</comment>
<protein>
    <recommendedName>
        <fullName evidence="3">type I site-specific deoxyribonuclease</fullName>
        <ecNumber evidence="3">3.1.21.3</ecNumber>
    </recommendedName>
</protein>
<name>A0A1T3NZR0_9ACTN</name>
<dbReference type="Gene3D" id="3.40.50.300">
    <property type="entry name" value="P-loop containing nucleotide triphosphate hydrolases"/>
    <property type="match status" value="3"/>
</dbReference>
<organism evidence="13 14">
    <name type="scientific">Embleya scabrispora</name>
    <dbReference type="NCBI Taxonomy" id="159449"/>
    <lineage>
        <taxon>Bacteria</taxon>
        <taxon>Bacillati</taxon>
        <taxon>Actinomycetota</taxon>
        <taxon>Actinomycetes</taxon>
        <taxon>Kitasatosporales</taxon>
        <taxon>Streptomycetaceae</taxon>
        <taxon>Embleya</taxon>
    </lineage>
</organism>
<keyword evidence="8" id="KW-0378">Hydrolase</keyword>
<dbReference type="PANTHER" id="PTHR30195:SF15">
    <property type="entry name" value="TYPE I RESTRICTION ENZYME HINDI ENDONUCLEASE SUBUNIT"/>
    <property type="match status" value="1"/>
</dbReference>
<dbReference type="InterPro" id="IPR027417">
    <property type="entry name" value="P-loop_NTPase"/>
</dbReference>
<dbReference type="Pfam" id="PF18766">
    <property type="entry name" value="SWI2_SNF2"/>
    <property type="match status" value="1"/>
</dbReference>
<dbReference type="EMBL" id="MWQN01000001">
    <property type="protein sequence ID" value="OPC82202.1"/>
    <property type="molecule type" value="Genomic_DNA"/>
</dbReference>
<dbReference type="GO" id="GO:0005524">
    <property type="term" value="F:ATP binding"/>
    <property type="evidence" value="ECO:0007669"/>
    <property type="project" value="UniProtKB-KW"/>
</dbReference>
<comment type="similarity">
    <text evidence="2">Belongs to the HsdR family.</text>
</comment>
<dbReference type="Proteomes" id="UP000190037">
    <property type="component" value="Unassembled WGS sequence"/>
</dbReference>
<accession>A0A1T3NZR0</accession>
<dbReference type="SMART" id="SM00487">
    <property type="entry name" value="DEXDc"/>
    <property type="match status" value="1"/>
</dbReference>
<comment type="caution">
    <text evidence="13">The sequence shown here is derived from an EMBL/GenBank/DDBJ whole genome shotgun (WGS) entry which is preliminary data.</text>
</comment>
<keyword evidence="4" id="KW-0540">Nuclease</keyword>
<evidence type="ECO:0000256" key="4">
    <source>
        <dbReference type="ARBA" id="ARBA00022722"/>
    </source>
</evidence>
<dbReference type="GO" id="GO:0003677">
    <property type="term" value="F:DNA binding"/>
    <property type="evidence" value="ECO:0007669"/>
    <property type="project" value="UniProtKB-KW"/>
</dbReference>
<reference evidence="13 14" key="1">
    <citation type="submission" date="2017-03" db="EMBL/GenBank/DDBJ databases">
        <title>Draft genome sequence of Streptomyces scabrisporus NF3, endophyte isolated from Amphipterygium adstringens.</title>
        <authorList>
            <person name="Vazquez M."/>
            <person name="Ceapa C.D."/>
            <person name="Rodriguez Luna D."/>
            <person name="Sanchez Esquivel S."/>
        </authorList>
    </citation>
    <scope>NUCLEOTIDE SEQUENCE [LARGE SCALE GENOMIC DNA]</scope>
    <source>
        <strain evidence="13 14">NF3</strain>
    </source>
</reference>
<keyword evidence="9" id="KW-0067">ATP-binding</keyword>
<evidence type="ECO:0000313" key="13">
    <source>
        <dbReference type="EMBL" id="OPC82202.1"/>
    </source>
</evidence>
<dbReference type="Pfam" id="PF04313">
    <property type="entry name" value="HSDR_N"/>
    <property type="match status" value="1"/>
</dbReference>
<evidence type="ECO:0000256" key="6">
    <source>
        <dbReference type="ARBA" id="ARBA00022747"/>
    </source>
</evidence>
<dbReference type="InterPro" id="IPR040980">
    <property type="entry name" value="SWI2_SNF2"/>
</dbReference>
<gene>
    <name evidence="13" type="ORF">B4N89_15780</name>
</gene>
<keyword evidence="5" id="KW-0547">Nucleotide-binding</keyword>
<evidence type="ECO:0000256" key="2">
    <source>
        <dbReference type="ARBA" id="ARBA00008598"/>
    </source>
</evidence>
<evidence type="ECO:0000256" key="11">
    <source>
        <dbReference type="SAM" id="MobiDB-lite"/>
    </source>
</evidence>
<dbReference type="CDD" id="cd22332">
    <property type="entry name" value="HsdR_N"/>
    <property type="match status" value="1"/>
</dbReference>
<dbReference type="EC" id="3.1.21.3" evidence="3"/>
<dbReference type="Pfam" id="PF22679">
    <property type="entry name" value="T1R_D3-like"/>
    <property type="match status" value="1"/>
</dbReference>
<evidence type="ECO:0000256" key="1">
    <source>
        <dbReference type="ARBA" id="ARBA00000851"/>
    </source>
</evidence>
<evidence type="ECO:0000256" key="8">
    <source>
        <dbReference type="ARBA" id="ARBA00022801"/>
    </source>
</evidence>
<dbReference type="SUPFAM" id="SSF52540">
    <property type="entry name" value="P-loop containing nucleoside triphosphate hydrolases"/>
    <property type="match status" value="1"/>
</dbReference>
<dbReference type="REBASE" id="200049">
    <property type="entry name" value="SscNF3ORF15800P"/>
</dbReference>
<keyword evidence="6" id="KW-0680">Restriction system</keyword>
<keyword evidence="14" id="KW-1185">Reference proteome</keyword>